<feature type="domain" description="Glycosyl hydrolase family 13 catalytic" evidence="4">
    <location>
        <begin position="86"/>
        <end position="486"/>
    </location>
</feature>
<dbReference type="InterPro" id="IPR017853">
    <property type="entry name" value="GH"/>
</dbReference>
<evidence type="ECO:0000256" key="1">
    <source>
        <dbReference type="ARBA" id="ARBA00001657"/>
    </source>
</evidence>
<comment type="catalytic activity">
    <reaction evidence="1">
        <text>Hydrolysis of terminal, non-reducing (1-&gt;4)-linked alpha-D-glucose residues with release of alpha-D-glucose.</text>
        <dbReference type="EC" id="3.2.1.20"/>
    </reaction>
</comment>
<dbReference type="STRING" id="41427.A0A182JKA4"/>
<dbReference type="GO" id="GO:0005975">
    <property type="term" value="P:carbohydrate metabolic process"/>
    <property type="evidence" value="ECO:0007669"/>
    <property type="project" value="InterPro"/>
</dbReference>
<accession>A0A182JKA4</accession>
<dbReference type="Pfam" id="PF00128">
    <property type="entry name" value="Alpha-amylase"/>
    <property type="match status" value="1"/>
</dbReference>
<evidence type="ECO:0000256" key="3">
    <source>
        <dbReference type="ARBA" id="ARBA00022729"/>
    </source>
</evidence>
<dbReference type="GO" id="GO:0004558">
    <property type="term" value="F:alpha-1,4-glucosidase activity"/>
    <property type="evidence" value="ECO:0007669"/>
    <property type="project" value="UniProtKB-EC"/>
</dbReference>
<dbReference type="SMART" id="SM00642">
    <property type="entry name" value="Aamy"/>
    <property type="match status" value="1"/>
</dbReference>
<dbReference type="Gene3D" id="2.60.40.1180">
    <property type="entry name" value="Golgi alpha-mannosidase II"/>
    <property type="match status" value="1"/>
</dbReference>
<dbReference type="AlphaFoldDB" id="A0A182JKA4"/>
<dbReference type="InterPro" id="IPR045857">
    <property type="entry name" value="O16G_dom_2"/>
</dbReference>
<evidence type="ECO:0000256" key="2">
    <source>
        <dbReference type="ARBA" id="ARBA00012741"/>
    </source>
</evidence>
<evidence type="ECO:0000313" key="5">
    <source>
        <dbReference type="EnsemblMetazoa" id="AATE019657-PA.1"/>
    </source>
</evidence>
<organism evidence="5">
    <name type="scientific">Anopheles atroparvus</name>
    <name type="common">European mosquito</name>
    <dbReference type="NCBI Taxonomy" id="41427"/>
    <lineage>
        <taxon>Eukaryota</taxon>
        <taxon>Metazoa</taxon>
        <taxon>Ecdysozoa</taxon>
        <taxon>Arthropoda</taxon>
        <taxon>Hexapoda</taxon>
        <taxon>Insecta</taxon>
        <taxon>Pterygota</taxon>
        <taxon>Neoptera</taxon>
        <taxon>Endopterygota</taxon>
        <taxon>Diptera</taxon>
        <taxon>Nematocera</taxon>
        <taxon>Culicoidea</taxon>
        <taxon>Culicidae</taxon>
        <taxon>Anophelinae</taxon>
        <taxon>Anopheles</taxon>
    </lineage>
</organism>
<dbReference type="SUPFAM" id="SSF51445">
    <property type="entry name" value="(Trans)glycosidases"/>
    <property type="match status" value="1"/>
</dbReference>
<dbReference type="PANTHER" id="PTHR10357:SF179">
    <property type="entry name" value="NEUTRAL AND BASIC AMINO ACID TRANSPORT PROTEIN RBAT"/>
    <property type="match status" value="1"/>
</dbReference>
<dbReference type="EC" id="3.2.1.20" evidence="2"/>
<sequence length="668" mass="75659">MNGAYPILGYGINSVTNSVSRNTGVTAIAVRRLVMALLATVILLGITLQLRCWAQENQRPLAYYRQEQTNGGGDFGEWWESSVFYQLIPRSFRDSDGDGNGDLAGLLERFDHLLELGVTGICLGPVFRSPKRDSGYDVSNFREIDPTYGTMDHFEEILRRAKVAGIRVVLDLVPNHTSEQHEWFQKSLRKEVDYRDYYVRREGSAAEDEVDHPPNNWLSQYHTTAWTRNNRDSQYYLHQFGAMEPDLNYRSAKVQQEMEDVIRFWLDKGVDGIRFERVNHLLEDVQFRDEPLIDLEGPSQYDNLDHIHTRDVPENYAIAFDWRAVFNAYNQEGVDRTARKLMITSAHSDGTTQGLERTLKWFGIANRNGAHIAQNFGLLERLTNGSRAEDFQRVIGEWLGAMPTSGGANWMLGSHDHRRLASRFGRELAAGMAMLAFTLPGTVFLYYGDEIGMEDNEEISWKQSQDPLGCNTNASTFLRYSRDPARTPFQWDSSNAWAGFAPSHAPNKLPWLPVNSNYPTCNLAHERTSNRSLFHLYRDLILLHQQSLTLRRGTYQSFALPNNVFAVLRSLAGDKAYATVLNVNPNTVTLDLNRMHRQATEASVVLASPEGDHEPGEIIEDISSVTLGRYESIIFELKSGTMAGLQAVKVLIAAIFGLGRLYNLCQSL</sequence>
<name>A0A182JKA4_ANOAO</name>
<reference evidence="5" key="1">
    <citation type="submission" date="2022-08" db="UniProtKB">
        <authorList>
            <consortium name="EnsemblMetazoa"/>
        </authorList>
    </citation>
    <scope>IDENTIFICATION</scope>
    <source>
        <strain evidence="5">EBRO</strain>
    </source>
</reference>
<dbReference type="InterPro" id="IPR013780">
    <property type="entry name" value="Glyco_hydro_b"/>
</dbReference>
<dbReference type="Gene3D" id="3.90.400.10">
    <property type="entry name" value="Oligo-1,6-glucosidase, Domain 2"/>
    <property type="match status" value="1"/>
</dbReference>
<dbReference type="EnsemblMetazoa" id="AATE019657-RA">
    <property type="protein sequence ID" value="AATE019657-PA.1"/>
    <property type="gene ID" value="AATE019657"/>
</dbReference>
<protein>
    <recommendedName>
        <fullName evidence="2">alpha-glucosidase</fullName>
        <ecNumber evidence="2">3.2.1.20</ecNumber>
    </recommendedName>
</protein>
<proteinExistence type="predicted"/>
<keyword evidence="3" id="KW-0732">Signal</keyword>
<dbReference type="Gene3D" id="3.20.20.80">
    <property type="entry name" value="Glycosidases"/>
    <property type="match status" value="1"/>
</dbReference>
<dbReference type="InterPro" id="IPR006047">
    <property type="entry name" value="GH13_cat_dom"/>
</dbReference>
<dbReference type="VEuPathDB" id="VectorBase:AATE019657"/>
<evidence type="ECO:0000259" key="4">
    <source>
        <dbReference type="SMART" id="SM00642"/>
    </source>
</evidence>
<dbReference type="PANTHER" id="PTHR10357">
    <property type="entry name" value="ALPHA-AMYLASE FAMILY MEMBER"/>
    <property type="match status" value="1"/>
</dbReference>